<dbReference type="SUPFAM" id="SSF54695">
    <property type="entry name" value="POZ domain"/>
    <property type="match status" value="1"/>
</dbReference>
<gene>
    <name evidence="3" type="ORF">CVT25_007511</name>
</gene>
<dbReference type="Gene3D" id="3.30.710.10">
    <property type="entry name" value="Potassium Channel Kv1.1, Chain A"/>
    <property type="match status" value="1"/>
</dbReference>
<dbReference type="EMBL" id="NHYD01002819">
    <property type="protein sequence ID" value="PPQ84747.1"/>
    <property type="molecule type" value="Genomic_DNA"/>
</dbReference>
<dbReference type="PROSITE" id="PS50097">
    <property type="entry name" value="BTB"/>
    <property type="match status" value="1"/>
</dbReference>
<evidence type="ECO:0000259" key="2">
    <source>
        <dbReference type="PROSITE" id="PS50097"/>
    </source>
</evidence>
<proteinExistence type="predicted"/>
<dbReference type="InterPro" id="IPR011333">
    <property type="entry name" value="SKP1/BTB/POZ_sf"/>
</dbReference>
<dbReference type="PANTHER" id="PTHR22427:SF7">
    <property type="entry name" value="GH15728P"/>
    <property type="match status" value="1"/>
</dbReference>
<evidence type="ECO:0000313" key="4">
    <source>
        <dbReference type="Proteomes" id="UP000283269"/>
    </source>
</evidence>
<dbReference type="STRING" id="93625.A0A409X214"/>
<organism evidence="3 4">
    <name type="scientific">Psilocybe cyanescens</name>
    <dbReference type="NCBI Taxonomy" id="93625"/>
    <lineage>
        <taxon>Eukaryota</taxon>
        <taxon>Fungi</taxon>
        <taxon>Dikarya</taxon>
        <taxon>Basidiomycota</taxon>
        <taxon>Agaricomycotina</taxon>
        <taxon>Agaricomycetes</taxon>
        <taxon>Agaricomycetidae</taxon>
        <taxon>Agaricales</taxon>
        <taxon>Agaricineae</taxon>
        <taxon>Strophariaceae</taxon>
        <taxon>Psilocybe</taxon>
    </lineage>
</organism>
<dbReference type="SMART" id="SM00225">
    <property type="entry name" value="BTB"/>
    <property type="match status" value="1"/>
</dbReference>
<sequence length="610" mass="69622">MIYARATPGFHLRHLTEIVANPASSTEHHHSPSEVKQNLSLSSGSKSLIRRTTPYRDTLFSEELREIYTGERDHPDSHTPYLDFENVQEADWRTTRLREDLLFMWRTRLYSDVQIEIPRIRQKQPGDVVFPAHRFILHSRSPYFARILSKASGDDSIINPTPDHPLTITFRSPPFTAFSFDYILEFIYTGTLKIMNDELKTLNTALSIWRGSLYFELPSLRKLIYGHITQNLLHGLCYSTLDEKEYQKIVGNSWTAMVRLGGCQCQRCKIWAPRLLEFSMDPSIKDDKLERGSLRALVKLFGPGWCTIQFASLPQNLLDYLILVVRMTILTPKNALCLLFAAEEALNEMNKSHRPWISPVKAAVTTVRNLIDAMFCEETAECLKCEDWEKIREDDALGLMSNVKKTENTLKLSIIRDAIFRAVGESNNAGKIYNIIDYYSSLPAKSQSWIRAYLPVNSILQAYLDEIKVGLRSRILPTLVSIDSGQLLENEEDSHLERYTNNSPDLKKRKTMSVYSNLSTITRPMSLAEMEDTAQHPDIDALDLANISLYSRASSRTASTDYGLFYTRRAYSQESLNTITARGSRSWSSLSVRMSVHSTGESVRLSTLSV</sequence>
<evidence type="ECO:0000313" key="3">
    <source>
        <dbReference type="EMBL" id="PPQ84747.1"/>
    </source>
</evidence>
<dbReference type="PANTHER" id="PTHR22427">
    <property type="entry name" value="GH15728P"/>
    <property type="match status" value="1"/>
</dbReference>
<dbReference type="AlphaFoldDB" id="A0A409X214"/>
<dbReference type="CDD" id="cd18186">
    <property type="entry name" value="BTB_POZ_ZBTB_KLHL-like"/>
    <property type="match status" value="1"/>
</dbReference>
<accession>A0A409X214</accession>
<comment type="caution">
    <text evidence="3">The sequence shown here is derived from an EMBL/GenBank/DDBJ whole genome shotgun (WGS) entry which is preliminary data.</text>
</comment>
<dbReference type="Pfam" id="PF00651">
    <property type="entry name" value="BTB"/>
    <property type="match status" value="1"/>
</dbReference>
<feature type="region of interest" description="Disordered" evidence="1">
    <location>
        <begin position="22"/>
        <end position="42"/>
    </location>
</feature>
<dbReference type="Proteomes" id="UP000283269">
    <property type="component" value="Unassembled WGS sequence"/>
</dbReference>
<feature type="domain" description="BTB" evidence="2">
    <location>
        <begin position="111"/>
        <end position="196"/>
    </location>
</feature>
<dbReference type="OrthoDB" id="2130750at2759"/>
<dbReference type="InterPro" id="IPR000210">
    <property type="entry name" value="BTB/POZ_dom"/>
</dbReference>
<dbReference type="InParanoid" id="A0A409X214"/>
<reference evidence="3 4" key="1">
    <citation type="journal article" date="2018" name="Evol. Lett.">
        <title>Horizontal gene cluster transfer increased hallucinogenic mushroom diversity.</title>
        <authorList>
            <person name="Reynolds H.T."/>
            <person name="Vijayakumar V."/>
            <person name="Gluck-Thaler E."/>
            <person name="Korotkin H.B."/>
            <person name="Matheny P.B."/>
            <person name="Slot J.C."/>
        </authorList>
    </citation>
    <scope>NUCLEOTIDE SEQUENCE [LARGE SCALE GENOMIC DNA]</scope>
    <source>
        <strain evidence="3 4">2631</strain>
    </source>
</reference>
<name>A0A409X214_PSICY</name>
<protein>
    <recommendedName>
        <fullName evidence="2">BTB domain-containing protein</fullName>
    </recommendedName>
</protein>
<evidence type="ECO:0000256" key="1">
    <source>
        <dbReference type="SAM" id="MobiDB-lite"/>
    </source>
</evidence>
<keyword evidence="4" id="KW-1185">Reference proteome</keyword>